<evidence type="ECO:0000256" key="4">
    <source>
        <dbReference type="ARBA" id="ARBA00022967"/>
    </source>
</evidence>
<dbReference type="SUPFAM" id="SSF81653">
    <property type="entry name" value="Calcium ATPase, transduction domain A"/>
    <property type="match status" value="1"/>
</dbReference>
<sequence length="1405" mass="147274">MALEAAGGPPARRTSRRGARRWIEVRGLGGTDADAVADKVLAAVRAVPGVSDAVLNRSMSRVVVTVESGAASTDLAAVVAEAERSVRDDSGRHRPLTLPWDDELLAARSLGAAAAAVSLGMAVTGTALRLPRVSEAVVAVPTMADHIPRIRRLVERRLGREGADLLFSLATSTSAALTTSPSAAAAELATRSMLAAEAWNVREAWHRHEPRLTDHAPATGEPQRGTLEFDMGAGERYADRIGWVGVTAAAILGAVSRNPTVGAGAALITAPKPSRATREAFGCSMTRGLTAHHDALVVRPRALRALDRVDAIVIDPRALYTDHLSVTRLTGVTNSERTRGWQAVQAALDDGGLEPGWHSLSSIPGAGRAGAALVSPVRNPFAAAVVAEARRTPARVVSVDDAGLRSLAQGFDQLYPLDGPVDDALAALVAELKADDKTVALLTTAGMELPHAADVTIGISGDDERPPWGADVHVPDLVAAWRVLHAMPAARSATAKGIRLAASSTAIGALMLIPGVVGRGSDSVNVGVLGGLWTGFRSGAKVFDDPLPQPEPTHDWHAIPTTEVQRLLPRPPDELRPDINGRDPAQLLRWAQRGTAWSWELTRDFAAEMRANLSDPITPLLATGAVASALLGSPFDAALVGGVLVANAALSSQQQLHAERVLRRLLVDEEPLARRRVGPDDEDRWEKVRADRLRPGDVIKVNAGEVVPADARLIEASNVESDESSLTGESLPVPKSTEPTPGAPLAERSGMLYTGSTLVAGTAIAVVTAVGSRTEMRRAMAMAPQGAREIGLHRQLSRLTKRALPFSVTSGAMVGLLSIARGTPVRSAVGSAVSLIVAAVPEGLPLVATLAQLVAARRLSSESVLIRNAHSIEALARLEVVCFDKTGTLSQNRLRVRSTRPLADWTEDEVLDAALSTTFSQPGKRALHATDDAIRRAVFGKDKTAARAEVERDGFLPFQAGRPFAAAIRGNRLTIKGAPEVLVSALTRTNGALTKRLDAMAAEGFRVLAVATRELSEQQAAAAIADPAKFEEFCRSNLTPMGLLGLTDTPRESAPMVLDELNRRGIGVRLITGDHPLTATVVARELGLEVDADQVITGGDWEQLSADEQAEAVRSRVVFARMTPEHKIDVVQTLERSGVVTAMVGDGANDAAAIRAASVGIGVAARGSDPARTAADMILLDGRIEALIDALDEGQQLWRRVQSAVSMLLGGNAGEIAFALLTSVLTGRSVLNARQMLLVNMLTDALPAAALAVSAQNNTEAADRDESAMWRAIGIRGASTTLGATLAWVMASVTGTRSRASTVALIGLVSTQLAQTLTDSRDRLVVLTALGSFAVLAGIISTPGLSQIFGCTPVGPVGWGQAFGATGVAALAAVLAPELLNNLADAVRQRLGDAGLPDGEHAGSQ</sequence>
<organism evidence="12 13">
    <name type="scientific">Mycolicibacterium chitae</name>
    <name type="common">Mycobacterium chitae</name>
    <dbReference type="NCBI Taxonomy" id="1792"/>
    <lineage>
        <taxon>Bacteria</taxon>
        <taxon>Bacillati</taxon>
        <taxon>Actinomycetota</taxon>
        <taxon>Actinomycetes</taxon>
        <taxon>Mycobacteriales</taxon>
        <taxon>Mycobacteriaceae</taxon>
        <taxon>Mycolicibacterium</taxon>
    </lineage>
</organism>
<feature type="transmembrane region" description="Helical" evidence="9">
    <location>
        <begin position="803"/>
        <end position="820"/>
    </location>
</feature>
<keyword evidence="4" id="KW-1278">Translocase</keyword>
<evidence type="ECO:0000259" key="11">
    <source>
        <dbReference type="Pfam" id="PF00689"/>
    </source>
</evidence>
<dbReference type="GO" id="GO:0005524">
    <property type="term" value="F:ATP binding"/>
    <property type="evidence" value="ECO:0007669"/>
    <property type="project" value="InterPro"/>
</dbReference>
<dbReference type="SFLD" id="SFLDS00003">
    <property type="entry name" value="Haloacid_Dehalogenase"/>
    <property type="match status" value="1"/>
</dbReference>
<feature type="transmembrane region" description="Helical" evidence="9">
    <location>
        <begin position="1362"/>
        <end position="1380"/>
    </location>
</feature>
<dbReference type="Gene3D" id="1.20.1110.10">
    <property type="entry name" value="Calcium-transporting ATPase, transmembrane domain"/>
    <property type="match status" value="2"/>
</dbReference>
<dbReference type="GO" id="GO:0005886">
    <property type="term" value="C:plasma membrane"/>
    <property type="evidence" value="ECO:0007669"/>
    <property type="project" value="UniProtKB-SubCell"/>
</dbReference>
<dbReference type="InterPro" id="IPR023299">
    <property type="entry name" value="ATPase_P-typ_cyto_dom_N"/>
</dbReference>
<name>A0A448IDZ8_MYCCI</name>
<comment type="catalytic activity">
    <reaction evidence="7">
        <text>ATP + H2O = ADP + phosphate + H(+)</text>
        <dbReference type="Rhea" id="RHEA:13065"/>
        <dbReference type="ChEBI" id="CHEBI:15377"/>
        <dbReference type="ChEBI" id="CHEBI:15378"/>
        <dbReference type="ChEBI" id="CHEBI:30616"/>
        <dbReference type="ChEBI" id="CHEBI:43474"/>
        <dbReference type="ChEBI" id="CHEBI:456216"/>
    </reaction>
</comment>
<proteinExistence type="predicted"/>
<keyword evidence="13" id="KW-1185">Reference proteome</keyword>
<feature type="domain" description="P-type ATPase A" evidence="10">
    <location>
        <begin position="681"/>
        <end position="781"/>
    </location>
</feature>
<protein>
    <submittedName>
        <fullName evidence="12">P-type HAD superfamily ATPase</fullName>
        <ecNumber evidence="12">3.6.3.8</ecNumber>
    </submittedName>
</protein>
<evidence type="ECO:0000256" key="9">
    <source>
        <dbReference type="SAM" id="Phobius"/>
    </source>
</evidence>
<keyword evidence="3 9" id="KW-0812">Transmembrane</keyword>
<dbReference type="PRINTS" id="PR00119">
    <property type="entry name" value="CATATPASE"/>
</dbReference>
<dbReference type="InterPro" id="IPR006068">
    <property type="entry name" value="ATPase_P-typ_cation-transptr_C"/>
</dbReference>
<keyword evidence="6 9" id="KW-0472">Membrane</keyword>
<dbReference type="PRINTS" id="PR00120">
    <property type="entry name" value="HATPASE"/>
</dbReference>
<evidence type="ECO:0000256" key="5">
    <source>
        <dbReference type="ARBA" id="ARBA00022989"/>
    </source>
</evidence>
<feature type="region of interest" description="Disordered" evidence="8">
    <location>
        <begin position="717"/>
        <end position="744"/>
    </location>
</feature>
<dbReference type="InterPro" id="IPR023298">
    <property type="entry name" value="ATPase_P-typ_TM_dom_sf"/>
</dbReference>
<dbReference type="PANTHER" id="PTHR42861">
    <property type="entry name" value="CALCIUM-TRANSPORTING ATPASE"/>
    <property type="match status" value="1"/>
</dbReference>
<dbReference type="InterPro" id="IPR023214">
    <property type="entry name" value="HAD_sf"/>
</dbReference>
<keyword evidence="5 9" id="KW-1133">Transmembrane helix</keyword>
<dbReference type="Gene3D" id="3.40.1110.10">
    <property type="entry name" value="Calcium-transporting ATPase, cytoplasmic domain N"/>
    <property type="match status" value="2"/>
</dbReference>
<dbReference type="Pfam" id="PF00689">
    <property type="entry name" value="Cation_ATPase_C"/>
    <property type="match status" value="1"/>
</dbReference>
<evidence type="ECO:0000256" key="3">
    <source>
        <dbReference type="ARBA" id="ARBA00022692"/>
    </source>
</evidence>
<evidence type="ECO:0000256" key="8">
    <source>
        <dbReference type="SAM" id="MobiDB-lite"/>
    </source>
</evidence>
<evidence type="ECO:0000256" key="1">
    <source>
        <dbReference type="ARBA" id="ARBA00004651"/>
    </source>
</evidence>
<dbReference type="Pfam" id="PF00702">
    <property type="entry name" value="Hydrolase"/>
    <property type="match status" value="1"/>
</dbReference>
<evidence type="ECO:0000256" key="6">
    <source>
        <dbReference type="ARBA" id="ARBA00023136"/>
    </source>
</evidence>
<dbReference type="EMBL" id="LR134355">
    <property type="protein sequence ID" value="VEG50703.1"/>
    <property type="molecule type" value="Genomic_DNA"/>
</dbReference>
<comment type="subcellular location">
    <subcellularLocation>
        <location evidence="1">Cell membrane</location>
        <topology evidence="1">Multi-pass membrane protein</topology>
    </subcellularLocation>
</comment>
<dbReference type="Gene3D" id="2.70.150.10">
    <property type="entry name" value="Calcium-transporting ATPase, cytoplasmic transduction domain A"/>
    <property type="match status" value="1"/>
</dbReference>
<dbReference type="Proteomes" id="UP000282551">
    <property type="component" value="Chromosome"/>
</dbReference>
<keyword evidence="12" id="KW-0378">Hydrolase</keyword>
<dbReference type="NCBIfam" id="TIGR01494">
    <property type="entry name" value="ATPase_P-type"/>
    <property type="match status" value="2"/>
</dbReference>
<dbReference type="Gene3D" id="3.40.50.1000">
    <property type="entry name" value="HAD superfamily/HAD-like"/>
    <property type="match status" value="2"/>
</dbReference>
<accession>A0A448IDZ8</accession>
<gene>
    <name evidence="12" type="primary">yloB</name>
    <name evidence="12" type="ORF">NCTC10485_05022</name>
</gene>
<reference evidence="12 13" key="1">
    <citation type="submission" date="2018-12" db="EMBL/GenBank/DDBJ databases">
        <authorList>
            <consortium name="Pathogen Informatics"/>
        </authorList>
    </citation>
    <scope>NUCLEOTIDE SEQUENCE [LARGE SCALE GENOMIC DNA]</scope>
    <source>
        <strain evidence="12 13">NCTC10485</strain>
    </source>
</reference>
<dbReference type="InterPro" id="IPR036412">
    <property type="entry name" value="HAD-like_sf"/>
</dbReference>
<dbReference type="SFLD" id="SFLDG00002">
    <property type="entry name" value="C1.7:_P-type_atpase_like"/>
    <property type="match status" value="1"/>
</dbReference>
<dbReference type="SUPFAM" id="SSF81665">
    <property type="entry name" value="Calcium ATPase, transmembrane domain M"/>
    <property type="match status" value="1"/>
</dbReference>
<dbReference type="InterPro" id="IPR001757">
    <property type="entry name" value="P_typ_ATPase"/>
</dbReference>
<evidence type="ECO:0000313" key="13">
    <source>
        <dbReference type="Proteomes" id="UP000282551"/>
    </source>
</evidence>
<evidence type="ECO:0000256" key="2">
    <source>
        <dbReference type="ARBA" id="ARBA00022475"/>
    </source>
</evidence>
<evidence type="ECO:0000259" key="10">
    <source>
        <dbReference type="Pfam" id="PF00122"/>
    </source>
</evidence>
<dbReference type="GO" id="GO:0016887">
    <property type="term" value="F:ATP hydrolysis activity"/>
    <property type="evidence" value="ECO:0007669"/>
    <property type="project" value="InterPro"/>
</dbReference>
<dbReference type="InterPro" id="IPR008250">
    <property type="entry name" value="ATPase_P-typ_transduc_dom_A_sf"/>
</dbReference>
<feature type="transmembrane region" description="Helical" evidence="9">
    <location>
        <begin position="1324"/>
        <end position="1342"/>
    </location>
</feature>
<dbReference type="InterPro" id="IPR044492">
    <property type="entry name" value="P_typ_ATPase_HD_dom"/>
</dbReference>
<dbReference type="EC" id="3.6.3.8" evidence="12"/>
<feature type="transmembrane region" description="Helical" evidence="9">
    <location>
        <begin position="832"/>
        <end position="855"/>
    </location>
</feature>
<feature type="domain" description="Cation-transporting P-type ATPase C-terminal" evidence="11">
    <location>
        <begin position="1229"/>
        <end position="1371"/>
    </location>
</feature>
<dbReference type="SFLD" id="SFLDF00027">
    <property type="entry name" value="p-type_atpase"/>
    <property type="match status" value="1"/>
</dbReference>
<evidence type="ECO:0000256" key="7">
    <source>
        <dbReference type="ARBA" id="ARBA00049360"/>
    </source>
</evidence>
<dbReference type="Pfam" id="PF00122">
    <property type="entry name" value="E1-E2_ATPase"/>
    <property type="match status" value="1"/>
</dbReference>
<evidence type="ECO:0000313" key="12">
    <source>
        <dbReference type="EMBL" id="VEG50703.1"/>
    </source>
</evidence>
<dbReference type="InterPro" id="IPR059000">
    <property type="entry name" value="ATPase_P-type_domA"/>
</dbReference>
<dbReference type="SUPFAM" id="SSF56784">
    <property type="entry name" value="HAD-like"/>
    <property type="match status" value="1"/>
</dbReference>
<keyword evidence="2" id="KW-1003">Cell membrane</keyword>
<feature type="transmembrane region" description="Helical" evidence="9">
    <location>
        <begin position="750"/>
        <end position="770"/>
    </location>
</feature>